<protein>
    <submittedName>
        <fullName evidence="2">Uncharacterized protein</fullName>
    </submittedName>
</protein>
<accession>A0A8C0GLX8</accession>
<proteinExistence type="predicted"/>
<keyword evidence="3" id="KW-1185">Reference proteome</keyword>
<sequence length="111" mass="12521">MGLGLPRNKGAPAASKWRDHRTQSTKELLEMRKNTKQSHTGMGVSSKIKNQGTRSRHQTENPRQCPLLSKGVSGVSRHHTEELCLEKQSKERLEIDPTGSERLPPRFLLLV</sequence>
<reference evidence="2" key="2">
    <citation type="submission" date="2025-09" db="UniProtKB">
        <authorList>
            <consortium name="Ensembl"/>
        </authorList>
    </citation>
    <scope>IDENTIFICATION</scope>
</reference>
<name>A0A8C0GLX8_CHEAB</name>
<feature type="compositionally biased region" description="Basic and acidic residues" evidence="1">
    <location>
        <begin position="16"/>
        <end position="33"/>
    </location>
</feature>
<dbReference type="AlphaFoldDB" id="A0A8C0GLX8"/>
<evidence type="ECO:0000313" key="3">
    <source>
        <dbReference type="Proteomes" id="UP000694404"/>
    </source>
</evidence>
<reference evidence="2" key="1">
    <citation type="submission" date="2025-08" db="UniProtKB">
        <authorList>
            <consortium name="Ensembl"/>
        </authorList>
    </citation>
    <scope>IDENTIFICATION</scope>
</reference>
<feature type="region of interest" description="Disordered" evidence="1">
    <location>
        <begin position="1"/>
        <end position="82"/>
    </location>
</feature>
<evidence type="ECO:0000256" key="1">
    <source>
        <dbReference type="SAM" id="MobiDB-lite"/>
    </source>
</evidence>
<evidence type="ECO:0000313" key="2">
    <source>
        <dbReference type="Ensembl" id="ENSCABP00000010771.1"/>
    </source>
</evidence>
<dbReference type="Ensembl" id="ENSCABT00000011786.1">
    <property type="protein sequence ID" value="ENSCABP00000010771.1"/>
    <property type="gene ID" value="ENSCABG00000008065.1"/>
</dbReference>
<dbReference type="Proteomes" id="UP000694404">
    <property type="component" value="Unplaced"/>
</dbReference>
<organism evidence="2 3">
    <name type="scientific">Chelonoidis abingdonii</name>
    <name type="common">Abingdon island giant tortoise</name>
    <name type="synonym">Testudo abingdonii</name>
    <dbReference type="NCBI Taxonomy" id="106734"/>
    <lineage>
        <taxon>Eukaryota</taxon>
        <taxon>Metazoa</taxon>
        <taxon>Chordata</taxon>
        <taxon>Craniata</taxon>
        <taxon>Vertebrata</taxon>
        <taxon>Euteleostomi</taxon>
        <taxon>Archelosauria</taxon>
        <taxon>Testudinata</taxon>
        <taxon>Testudines</taxon>
        <taxon>Cryptodira</taxon>
        <taxon>Durocryptodira</taxon>
        <taxon>Testudinoidea</taxon>
        <taxon>Testudinidae</taxon>
        <taxon>Chelonoidis</taxon>
    </lineage>
</organism>